<proteinExistence type="predicted"/>
<evidence type="ECO:0000256" key="1">
    <source>
        <dbReference type="SAM" id="Coils"/>
    </source>
</evidence>
<organism evidence="3 4">
    <name type="scientific">Symbiodinium natans</name>
    <dbReference type="NCBI Taxonomy" id="878477"/>
    <lineage>
        <taxon>Eukaryota</taxon>
        <taxon>Sar</taxon>
        <taxon>Alveolata</taxon>
        <taxon>Dinophyceae</taxon>
        <taxon>Suessiales</taxon>
        <taxon>Symbiodiniaceae</taxon>
        <taxon>Symbiodinium</taxon>
    </lineage>
</organism>
<evidence type="ECO:0000313" key="3">
    <source>
        <dbReference type="EMBL" id="CAE7552656.1"/>
    </source>
</evidence>
<feature type="coiled-coil region" evidence="1">
    <location>
        <begin position="42"/>
        <end position="69"/>
    </location>
</feature>
<dbReference type="OrthoDB" id="437173at2759"/>
<feature type="region of interest" description="Disordered" evidence="2">
    <location>
        <begin position="211"/>
        <end position="250"/>
    </location>
</feature>
<dbReference type="AlphaFoldDB" id="A0A812U200"/>
<reference evidence="3" key="1">
    <citation type="submission" date="2021-02" db="EMBL/GenBank/DDBJ databases">
        <authorList>
            <person name="Dougan E. K."/>
            <person name="Rhodes N."/>
            <person name="Thang M."/>
            <person name="Chan C."/>
        </authorList>
    </citation>
    <scope>NUCLEOTIDE SEQUENCE</scope>
</reference>
<comment type="caution">
    <text evidence="3">The sequence shown here is derived from an EMBL/GenBank/DDBJ whole genome shotgun (WGS) entry which is preliminary data.</text>
</comment>
<gene>
    <name evidence="3" type="ORF">SNAT2548_LOCUS31039</name>
</gene>
<evidence type="ECO:0000256" key="2">
    <source>
        <dbReference type="SAM" id="MobiDB-lite"/>
    </source>
</evidence>
<dbReference type="Proteomes" id="UP000604046">
    <property type="component" value="Unassembled WGS sequence"/>
</dbReference>
<sequence>MALPGDGGRAPEAVKGCTLIPELNWKPTLCYEFSPNELEREIATAEETVQALRGALEQAEARLLSLRAVQRRRTKQDDAGKTASQSQKIHAQFGRFGSWLAKQSEILLQQAEAADEKEAALRRAALQKKEDGAEAALRSEADFHSAQVVRQHVLRFLDTQAHAREAEDREGLFFRWLRDFHSEYDEAWFEQNLMRIDLAFRQMFEEAVAQHQHQSPLRKQLGASRAASSAESKKGEVHQRSMSGHVQCIR</sequence>
<dbReference type="EMBL" id="CAJNDS010002635">
    <property type="protein sequence ID" value="CAE7552656.1"/>
    <property type="molecule type" value="Genomic_DNA"/>
</dbReference>
<protein>
    <submittedName>
        <fullName evidence="3">Uncharacterized protein</fullName>
    </submittedName>
</protein>
<evidence type="ECO:0000313" key="4">
    <source>
        <dbReference type="Proteomes" id="UP000604046"/>
    </source>
</evidence>
<keyword evidence="4" id="KW-1185">Reference proteome</keyword>
<accession>A0A812U200</accession>
<keyword evidence="1" id="KW-0175">Coiled coil</keyword>
<name>A0A812U200_9DINO</name>